<dbReference type="PROSITE" id="PS00086">
    <property type="entry name" value="CYTOCHROME_P450"/>
    <property type="match status" value="1"/>
</dbReference>
<accession>A0ABQ5T0T1</accession>
<gene>
    <name evidence="6" type="ORF">GCM10017579_35640</name>
</gene>
<dbReference type="PRINTS" id="PR00385">
    <property type="entry name" value="P450"/>
</dbReference>
<sequence>MIPTVSTVLDDQDPSVPEIIRGTGHLPEMRVDPISLFTRVREECGDLGRFRLADKDVVMVTGAEANEAFFRAPDEVLDQAAAYPFMTPIFGKGVVFDASPEERQQMLKNQALRGDMMRGHAQTIEAEIRRMIAGWGDEGEIDLLDFFAELTIYTTSACLVGKPFREELDSSFARHYHELEHGTDAIAYVDAYADIDSFRRRDAAREELVGLVQAIVDKRIARGVSTGSTTEEREQRDLLDVLIRIGMDVDTITGVFISMMFAGHHTSSGTASWAMIELLRHPEAMGEVVSELDELYADGSEVSFQALRSIPVLEAALKETLRLHPPLIILMRLVREDFELLGETIPAGTLLAASPRVSNRIEADFPKAGSFDPSRYIDPRQEDMQNRWTWIPFGAGKHRCVGNAFAMMQMKAIFSVILRDYTFQAAQPLDSYADDFTKMVIQLQQPCRVRYRRRSS</sequence>
<evidence type="ECO:0000256" key="2">
    <source>
        <dbReference type="ARBA" id="ARBA00022617"/>
    </source>
</evidence>
<dbReference type="PANTHER" id="PTHR24304:SF2">
    <property type="entry name" value="24-HYDROXYCHOLESTEROL 7-ALPHA-HYDROXYLASE"/>
    <property type="match status" value="1"/>
</dbReference>
<keyword evidence="5" id="KW-0503">Monooxygenase</keyword>
<evidence type="ECO:0000256" key="3">
    <source>
        <dbReference type="ARBA" id="ARBA00022723"/>
    </source>
</evidence>
<dbReference type="InterPro" id="IPR002403">
    <property type="entry name" value="Cyt_P450_E_grp-IV"/>
</dbReference>
<evidence type="ECO:0000313" key="7">
    <source>
        <dbReference type="Proteomes" id="UP001142292"/>
    </source>
</evidence>
<dbReference type="PRINTS" id="PR00465">
    <property type="entry name" value="EP450IV"/>
</dbReference>
<keyword evidence="3 5" id="KW-0479">Metal-binding</keyword>
<keyword evidence="7" id="KW-1185">Reference proteome</keyword>
<keyword evidence="5" id="KW-0560">Oxidoreductase</keyword>
<comment type="caution">
    <text evidence="6">The sequence shown here is derived from an EMBL/GenBank/DDBJ whole genome shotgun (WGS) entry which is preliminary data.</text>
</comment>
<keyword evidence="2 5" id="KW-0349">Heme</keyword>
<reference evidence="6" key="2">
    <citation type="submission" date="2023-01" db="EMBL/GenBank/DDBJ databases">
        <authorList>
            <person name="Sun Q."/>
            <person name="Evtushenko L."/>
        </authorList>
    </citation>
    <scope>NUCLEOTIDE SEQUENCE</scope>
    <source>
        <strain evidence="6">VKM Ac-1246</strain>
    </source>
</reference>
<dbReference type="PANTHER" id="PTHR24304">
    <property type="entry name" value="CYTOCHROME P450 FAMILY 7"/>
    <property type="match status" value="1"/>
</dbReference>
<dbReference type="SUPFAM" id="SSF48264">
    <property type="entry name" value="Cytochrome P450"/>
    <property type="match status" value="1"/>
</dbReference>
<dbReference type="InterPro" id="IPR050529">
    <property type="entry name" value="CYP450_sterol_14alpha_dmase"/>
</dbReference>
<dbReference type="Pfam" id="PF00067">
    <property type="entry name" value="p450"/>
    <property type="match status" value="1"/>
</dbReference>
<dbReference type="CDD" id="cd11042">
    <property type="entry name" value="CYP51-like"/>
    <property type="match status" value="1"/>
</dbReference>
<dbReference type="EMBL" id="BSEL01000007">
    <property type="protein sequence ID" value="GLJ69528.1"/>
    <property type="molecule type" value="Genomic_DNA"/>
</dbReference>
<dbReference type="InterPro" id="IPR001128">
    <property type="entry name" value="Cyt_P450"/>
</dbReference>
<comment type="similarity">
    <text evidence="1 5">Belongs to the cytochrome P450 family.</text>
</comment>
<proteinExistence type="inferred from homology"/>
<dbReference type="Gene3D" id="1.10.630.10">
    <property type="entry name" value="Cytochrome P450"/>
    <property type="match status" value="1"/>
</dbReference>
<dbReference type="Proteomes" id="UP001142292">
    <property type="component" value="Unassembled WGS sequence"/>
</dbReference>
<evidence type="ECO:0000256" key="1">
    <source>
        <dbReference type="ARBA" id="ARBA00010617"/>
    </source>
</evidence>
<dbReference type="RefSeq" id="WP_229787175.1">
    <property type="nucleotide sequence ID" value="NZ_BMRK01000001.1"/>
</dbReference>
<dbReference type="InterPro" id="IPR017972">
    <property type="entry name" value="Cyt_P450_CS"/>
</dbReference>
<name>A0ABQ5T0T1_9ACTN</name>
<reference evidence="6" key="1">
    <citation type="journal article" date="2014" name="Int. J. Syst. Evol. Microbiol.">
        <title>Complete genome of a new Firmicutes species belonging to the dominant human colonic microbiota ('Ruminococcus bicirculans') reveals two chromosomes and a selective capacity to utilize plant glucans.</title>
        <authorList>
            <consortium name="NISC Comparative Sequencing Program"/>
            <person name="Wegmann U."/>
            <person name="Louis P."/>
            <person name="Goesmann A."/>
            <person name="Henrissat B."/>
            <person name="Duncan S.H."/>
            <person name="Flint H.J."/>
        </authorList>
    </citation>
    <scope>NUCLEOTIDE SEQUENCE</scope>
    <source>
        <strain evidence="6">VKM Ac-1246</strain>
    </source>
</reference>
<evidence type="ECO:0000256" key="4">
    <source>
        <dbReference type="ARBA" id="ARBA00023004"/>
    </source>
</evidence>
<dbReference type="InterPro" id="IPR036396">
    <property type="entry name" value="Cyt_P450_sf"/>
</dbReference>
<protein>
    <submittedName>
        <fullName evidence="6">Cytochrome P450</fullName>
    </submittedName>
</protein>
<evidence type="ECO:0000313" key="6">
    <source>
        <dbReference type="EMBL" id="GLJ69528.1"/>
    </source>
</evidence>
<organism evidence="6 7">
    <name type="scientific">Nocardioides luteus</name>
    <dbReference type="NCBI Taxonomy" id="1844"/>
    <lineage>
        <taxon>Bacteria</taxon>
        <taxon>Bacillati</taxon>
        <taxon>Actinomycetota</taxon>
        <taxon>Actinomycetes</taxon>
        <taxon>Propionibacteriales</taxon>
        <taxon>Nocardioidaceae</taxon>
        <taxon>Nocardioides</taxon>
    </lineage>
</organism>
<evidence type="ECO:0000256" key="5">
    <source>
        <dbReference type="RuleBase" id="RU000461"/>
    </source>
</evidence>
<keyword evidence="4 5" id="KW-0408">Iron</keyword>